<dbReference type="RefSeq" id="WP_147800118.1">
    <property type="nucleotide sequence ID" value="NZ_VPFL01000013.1"/>
</dbReference>
<dbReference type="PANTHER" id="PTHR41729">
    <property type="entry name" value="GLUTAMYL-TRNA SYNTHETASE"/>
    <property type="match status" value="1"/>
</dbReference>
<evidence type="ECO:0000313" key="1">
    <source>
        <dbReference type="EMBL" id="TXF11489.1"/>
    </source>
</evidence>
<sequence length="198" mass="22535">MEPLPSRFEKALTLIDAVHREDPQVEVVEGIARPSEALYAERMSAWVERLQPDASELLRLAVRCQHLRRWAIPRDRYPTGRLGYHQWRTAQAQAHAQTAGVLLRQAGYDEASIARVQALIRKERLRQDPETQCLEDAACLVFLEYGLPGFAAQHDEAQVIDILQKTWNKMSPRAREEALRLKLTPHARALLDKALAGT</sequence>
<dbReference type="PANTHER" id="PTHR41729:SF1">
    <property type="entry name" value="GLUTAMYL-TRNA SYNTHETASE"/>
    <property type="match status" value="1"/>
</dbReference>
<name>A0A5C7ETJ0_9PROT</name>
<protein>
    <submittedName>
        <fullName evidence="1">DUF4202 domain-containing protein</fullName>
    </submittedName>
</protein>
<keyword evidence="2" id="KW-1185">Reference proteome</keyword>
<comment type="caution">
    <text evidence="1">The sequence shown here is derived from an EMBL/GenBank/DDBJ whole genome shotgun (WGS) entry which is preliminary data.</text>
</comment>
<proteinExistence type="predicted"/>
<dbReference type="OrthoDB" id="9799165at2"/>
<dbReference type="InterPro" id="IPR025255">
    <property type="entry name" value="DUF4202"/>
</dbReference>
<accession>A0A5C7ETJ0</accession>
<reference evidence="1 2" key="1">
    <citation type="submission" date="2019-08" db="EMBL/GenBank/DDBJ databases">
        <title>Pelomicrobium methylotrophicum gen. nov., sp. nov. a moderately thermophilic, facultatively anaerobic, lithoautotrophic and methylotrophic bacterium isolated from a terrestrial mud volcano.</title>
        <authorList>
            <person name="Slobodkina G.B."/>
            <person name="Merkel A.Y."/>
            <person name="Slobodkin A.I."/>
        </authorList>
    </citation>
    <scope>NUCLEOTIDE SEQUENCE [LARGE SCALE GENOMIC DNA]</scope>
    <source>
        <strain evidence="1 2">SM250</strain>
    </source>
</reference>
<dbReference type="EMBL" id="VPFL01000013">
    <property type="protein sequence ID" value="TXF11489.1"/>
    <property type="molecule type" value="Genomic_DNA"/>
</dbReference>
<organism evidence="1 2">
    <name type="scientific">Pelomicrobium methylotrophicum</name>
    <dbReference type="NCBI Taxonomy" id="2602750"/>
    <lineage>
        <taxon>Bacteria</taxon>
        <taxon>Pseudomonadati</taxon>
        <taxon>Pseudomonadota</taxon>
        <taxon>Hydrogenophilia</taxon>
        <taxon>Hydrogenophilia incertae sedis</taxon>
        <taxon>Pelomicrobium</taxon>
    </lineage>
</organism>
<evidence type="ECO:0000313" key="2">
    <source>
        <dbReference type="Proteomes" id="UP000321201"/>
    </source>
</evidence>
<gene>
    <name evidence="1" type="ORF">FR698_10310</name>
</gene>
<dbReference type="InParanoid" id="A0A5C7ETJ0"/>
<dbReference type="Proteomes" id="UP000321201">
    <property type="component" value="Unassembled WGS sequence"/>
</dbReference>
<dbReference type="AlphaFoldDB" id="A0A5C7ETJ0"/>
<dbReference type="Pfam" id="PF13875">
    <property type="entry name" value="DUF4202"/>
    <property type="match status" value="1"/>
</dbReference>